<name>A0A1V3WM22_MYCKA</name>
<organism evidence="1 2">
    <name type="scientific">Mycobacterium kansasii</name>
    <dbReference type="NCBI Taxonomy" id="1768"/>
    <lineage>
        <taxon>Bacteria</taxon>
        <taxon>Bacillati</taxon>
        <taxon>Actinomycetota</taxon>
        <taxon>Actinomycetes</taxon>
        <taxon>Mycobacteriales</taxon>
        <taxon>Mycobacteriaceae</taxon>
        <taxon>Mycobacterium</taxon>
    </lineage>
</organism>
<dbReference type="EMBL" id="MVBN01000008">
    <property type="protein sequence ID" value="OOK68010.1"/>
    <property type="molecule type" value="Genomic_DNA"/>
</dbReference>
<evidence type="ECO:0000313" key="1">
    <source>
        <dbReference type="EMBL" id="OOK68010.1"/>
    </source>
</evidence>
<dbReference type="AlphaFoldDB" id="A0A1V3WM22"/>
<dbReference type="Proteomes" id="UP000188532">
    <property type="component" value="Unassembled WGS sequence"/>
</dbReference>
<accession>A0A1V3WM22</accession>
<sequence length="38" mass="3953">MSGFFNTSTVDLTQAAFDSGIGNVGINLSGVFNDIFVP</sequence>
<evidence type="ECO:0000313" key="2">
    <source>
        <dbReference type="Proteomes" id="UP000188532"/>
    </source>
</evidence>
<reference evidence="1 2" key="1">
    <citation type="submission" date="2017-02" db="EMBL/GenBank/DDBJ databases">
        <title>Complete genome sequences of Mycobacterium kansasii strains isolated from rhesus macaques.</title>
        <authorList>
            <person name="Panda A."/>
            <person name="Nagaraj S."/>
            <person name="Zhao X."/>
            <person name="Tettelin H."/>
            <person name="Detolla L.J."/>
        </authorList>
    </citation>
    <scope>NUCLEOTIDE SEQUENCE [LARGE SCALE GENOMIC DNA]</scope>
    <source>
        <strain evidence="1 2">11-3469</strain>
    </source>
</reference>
<comment type="caution">
    <text evidence="1">The sequence shown here is derived from an EMBL/GenBank/DDBJ whole genome shotgun (WGS) entry which is preliminary data.</text>
</comment>
<proteinExistence type="predicted"/>
<protein>
    <submittedName>
        <fullName evidence="1">Uncharacterized protein</fullName>
    </submittedName>
</protein>
<gene>
    <name evidence="1" type="ORF">BZL29_6532</name>
</gene>